<comment type="subunit">
    <text evidence="4">Heterohexamer of two PFD-alpha type and four PFD-beta type subunits.</text>
</comment>
<protein>
    <recommendedName>
        <fullName evidence="5">p53 and DNA damage-regulated protein 1</fullName>
    </recommendedName>
</protein>
<dbReference type="PANTHER" id="PTHR21162">
    <property type="entry name" value="P53 AND DNA DAMAGE-REGULATED PROTEIN"/>
    <property type="match status" value="1"/>
</dbReference>
<name>A0ABP1PWV8_9HEXA</name>
<evidence type="ECO:0000256" key="3">
    <source>
        <dbReference type="ARBA" id="ARBA00008045"/>
    </source>
</evidence>
<dbReference type="Gene3D" id="1.10.287.370">
    <property type="match status" value="1"/>
</dbReference>
<comment type="caution">
    <text evidence="10">The sequence shown here is derived from an EMBL/GenBank/DDBJ whole genome shotgun (WGS) entry which is preliminary data.</text>
</comment>
<evidence type="ECO:0000256" key="8">
    <source>
        <dbReference type="ARBA" id="ARBA00026022"/>
    </source>
</evidence>
<proteinExistence type="inferred from homology"/>
<keyword evidence="6" id="KW-0963">Cytoplasm</keyword>
<evidence type="ECO:0000256" key="4">
    <source>
        <dbReference type="ARBA" id="ARBA00011695"/>
    </source>
</evidence>
<evidence type="ECO:0000256" key="5">
    <source>
        <dbReference type="ARBA" id="ARBA00016313"/>
    </source>
</evidence>
<sequence>MDTTKIVTCLADLEEAAEDILTDRQTIIDLDRTRNGNREALRHLQKQGDKKSWIVMGNTFFKLETESVEDILKKDQERLDKEINDLRDNLKKKMDKIKDLEGKPALKGFNLKPLNRDEMSAIYRTMGK</sequence>
<evidence type="ECO:0000313" key="11">
    <source>
        <dbReference type="Proteomes" id="UP001642540"/>
    </source>
</evidence>
<dbReference type="CDD" id="cd22860">
    <property type="entry name" value="PDRG1"/>
    <property type="match status" value="1"/>
</dbReference>
<gene>
    <name evidence="10" type="ORF">ODALV1_LOCUS4735</name>
</gene>
<dbReference type="EMBL" id="CAXLJM020000014">
    <property type="protein sequence ID" value="CAL8080780.1"/>
    <property type="molecule type" value="Genomic_DNA"/>
</dbReference>
<comment type="function">
    <text evidence="1">May play a role in chaperone-mediated protein folding.</text>
</comment>
<evidence type="ECO:0000256" key="9">
    <source>
        <dbReference type="SAM" id="Coils"/>
    </source>
</evidence>
<dbReference type="SUPFAM" id="SSF46579">
    <property type="entry name" value="Prefoldin"/>
    <property type="match status" value="1"/>
</dbReference>
<dbReference type="Pfam" id="PF01920">
    <property type="entry name" value="Prefoldin_2"/>
    <property type="match status" value="1"/>
</dbReference>
<evidence type="ECO:0000256" key="7">
    <source>
        <dbReference type="ARBA" id="ARBA00023186"/>
    </source>
</evidence>
<evidence type="ECO:0000256" key="6">
    <source>
        <dbReference type="ARBA" id="ARBA00022490"/>
    </source>
</evidence>
<evidence type="ECO:0000313" key="10">
    <source>
        <dbReference type="EMBL" id="CAL8080780.1"/>
    </source>
</evidence>
<comment type="subcellular location">
    <subcellularLocation>
        <location evidence="2">Cytoplasm</location>
    </subcellularLocation>
</comment>
<accession>A0ABP1PWV8</accession>
<comment type="similarity">
    <text evidence="3">Belongs to the prefoldin subunit beta family.</text>
</comment>
<comment type="subunit">
    <text evidence="8">Component of the PAQosome complex which is responsible for the biogenesis of several protein complexes and which consists of R2TP complex members RUVBL1, RUVBL2, RPAP3 and PIH1D1, URI complex members PFDN2, PFDN6, PDRG1, UXT and URI1 as well as ASDURF, POLR2E and DNAAF10/WDR92.</text>
</comment>
<organism evidence="10 11">
    <name type="scientific">Orchesella dallaii</name>
    <dbReference type="NCBI Taxonomy" id="48710"/>
    <lineage>
        <taxon>Eukaryota</taxon>
        <taxon>Metazoa</taxon>
        <taxon>Ecdysozoa</taxon>
        <taxon>Arthropoda</taxon>
        <taxon>Hexapoda</taxon>
        <taxon>Collembola</taxon>
        <taxon>Entomobryomorpha</taxon>
        <taxon>Entomobryoidea</taxon>
        <taxon>Orchesellidae</taxon>
        <taxon>Orchesellinae</taxon>
        <taxon>Orchesella</taxon>
    </lineage>
</organism>
<evidence type="ECO:0000256" key="1">
    <source>
        <dbReference type="ARBA" id="ARBA00003581"/>
    </source>
</evidence>
<dbReference type="InterPro" id="IPR002777">
    <property type="entry name" value="PFD_beta-like"/>
</dbReference>
<dbReference type="PANTHER" id="PTHR21162:SF0">
    <property type="entry name" value="P53 AND DNA DAMAGE-REGULATED PROTEIN 1"/>
    <property type="match status" value="1"/>
</dbReference>
<reference evidence="10 11" key="1">
    <citation type="submission" date="2024-08" db="EMBL/GenBank/DDBJ databases">
        <authorList>
            <person name="Cucini C."/>
            <person name="Frati F."/>
        </authorList>
    </citation>
    <scope>NUCLEOTIDE SEQUENCE [LARGE SCALE GENOMIC DNA]</scope>
</reference>
<dbReference type="Proteomes" id="UP001642540">
    <property type="component" value="Unassembled WGS sequence"/>
</dbReference>
<feature type="coiled-coil region" evidence="9">
    <location>
        <begin position="69"/>
        <end position="103"/>
    </location>
</feature>
<dbReference type="InterPro" id="IPR009053">
    <property type="entry name" value="Prefoldin"/>
</dbReference>
<keyword evidence="11" id="KW-1185">Reference proteome</keyword>
<evidence type="ECO:0000256" key="2">
    <source>
        <dbReference type="ARBA" id="ARBA00004496"/>
    </source>
</evidence>
<keyword evidence="7" id="KW-0143">Chaperone</keyword>
<keyword evidence="9" id="KW-0175">Coiled coil</keyword>
<dbReference type="InterPro" id="IPR030482">
    <property type="entry name" value="PDRG1"/>
</dbReference>